<accession>A0A2Z2H4H5</accession>
<dbReference type="InterPro" id="IPR050312">
    <property type="entry name" value="IolE/XylAMocC-like"/>
</dbReference>
<dbReference type="Proteomes" id="UP000250025">
    <property type="component" value="Chromosome"/>
</dbReference>
<evidence type="ECO:0000313" key="2">
    <source>
        <dbReference type="EMBL" id="ARS52203.1"/>
    </source>
</evidence>
<proteinExistence type="predicted"/>
<gene>
    <name evidence="2" type="ORF">B9G99_04350</name>
</gene>
<reference evidence="2 3" key="1">
    <citation type="journal article" date="2017" name="Int. J. Syst. Evol. Microbiol.">
        <title>Kushneria konosiri sp. nov., isolated from the Korean salt-fermented seafood Daemi-jeot.</title>
        <authorList>
            <person name="Yun J.H."/>
            <person name="Park S.K."/>
            <person name="Lee J.Y."/>
            <person name="Jung M.J."/>
            <person name="Bae J.W."/>
        </authorList>
    </citation>
    <scope>NUCLEOTIDE SEQUENCE [LARGE SCALE GENOMIC DNA]</scope>
    <source>
        <strain evidence="2 3">X49</strain>
    </source>
</reference>
<name>A0A2Z2H4H5_9GAMM</name>
<protein>
    <recommendedName>
        <fullName evidence="1">Xylose isomerase-like TIM barrel domain-containing protein</fullName>
    </recommendedName>
</protein>
<keyword evidence="3" id="KW-1185">Reference proteome</keyword>
<dbReference type="PANTHER" id="PTHR12110">
    <property type="entry name" value="HYDROXYPYRUVATE ISOMERASE"/>
    <property type="match status" value="1"/>
</dbReference>
<feature type="domain" description="Xylose isomerase-like TIM barrel" evidence="1">
    <location>
        <begin position="61"/>
        <end position="276"/>
    </location>
</feature>
<dbReference type="EMBL" id="CP021323">
    <property type="protein sequence ID" value="ARS52203.1"/>
    <property type="molecule type" value="Genomic_DNA"/>
</dbReference>
<dbReference type="Gene3D" id="3.20.20.150">
    <property type="entry name" value="Divalent-metal-dependent TIM barrel enzymes"/>
    <property type="match status" value="1"/>
</dbReference>
<dbReference type="InterPro" id="IPR036237">
    <property type="entry name" value="Xyl_isomerase-like_sf"/>
</dbReference>
<dbReference type="SUPFAM" id="SSF51658">
    <property type="entry name" value="Xylose isomerase-like"/>
    <property type="match status" value="1"/>
</dbReference>
<dbReference type="Pfam" id="PF01261">
    <property type="entry name" value="AP_endonuc_2"/>
    <property type="match status" value="1"/>
</dbReference>
<dbReference type="PANTHER" id="PTHR12110:SF53">
    <property type="entry name" value="BLR5974 PROTEIN"/>
    <property type="match status" value="1"/>
</dbReference>
<evidence type="ECO:0000313" key="3">
    <source>
        <dbReference type="Proteomes" id="UP000250025"/>
    </source>
</evidence>
<dbReference type="KEGG" id="kus:B9G99_04350"/>
<sequence length="315" mass="34712">MRRPVQRSHQNLPVFDVNSQQWSVLMSVELPDAERMRAVGMSVSTAAWDGYDWPDIFSSMARLNITDVELAFIKGYVNEFTDADLNAELAKRLCELMAQYGQRCTVLSAHIDLGEPGAAESMAVRIRFAAALGARYLISNASSLAGREYFEQGLDHMMAAAREAGVKLLFENPGDGSDNVINQASELATLTERLDASVTGINYDPGNLISHRPALSPVDDALKAIPQSDHLHLKAVSRKQDGYHFGALGTGDIDYAPIVEALAARRLPFSLELPFRLRRDEHAQPNKLAEPLPLEEIERGVAASLYWMAQNHPAL</sequence>
<dbReference type="InterPro" id="IPR013022">
    <property type="entry name" value="Xyl_isomerase-like_TIM-brl"/>
</dbReference>
<organism evidence="2 3">
    <name type="scientific">Kushneria konosiri</name>
    <dbReference type="NCBI Taxonomy" id="698828"/>
    <lineage>
        <taxon>Bacteria</taxon>
        <taxon>Pseudomonadati</taxon>
        <taxon>Pseudomonadota</taxon>
        <taxon>Gammaproteobacteria</taxon>
        <taxon>Oceanospirillales</taxon>
        <taxon>Halomonadaceae</taxon>
        <taxon>Kushneria</taxon>
    </lineage>
</organism>
<dbReference type="AlphaFoldDB" id="A0A2Z2H4H5"/>
<evidence type="ECO:0000259" key="1">
    <source>
        <dbReference type="Pfam" id="PF01261"/>
    </source>
</evidence>